<accession>A0ABZ0ZUN7</accession>
<dbReference type="Gene3D" id="3.30.70.1520">
    <property type="entry name" value="Heterotetrameric sarcosine oxidase"/>
    <property type="match status" value="1"/>
</dbReference>
<proteinExistence type="predicted"/>
<dbReference type="Proteomes" id="UP001327225">
    <property type="component" value="Chromosome"/>
</dbReference>
<dbReference type="EMBL" id="CP141059">
    <property type="protein sequence ID" value="WQQ27619.1"/>
    <property type="molecule type" value="Genomic_DNA"/>
</dbReference>
<dbReference type="Pfam" id="PF04268">
    <property type="entry name" value="SoxG"/>
    <property type="match status" value="1"/>
</dbReference>
<dbReference type="RefSeq" id="WP_322938014.1">
    <property type="nucleotide sequence ID" value="NZ_CP141059.1"/>
</dbReference>
<reference evidence="2" key="1">
    <citation type="submission" date="2023-12" db="EMBL/GenBank/DDBJ databases">
        <title>Novel species in genus Nocardioides.</title>
        <authorList>
            <person name="Zhou H."/>
        </authorList>
    </citation>
    <scope>NUCLEOTIDE SEQUENCE [LARGE SCALE GENOMIC DNA]</scope>
    <source>
        <strain evidence="2">HM61</strain>
    </source>
</reference>
<evidence type="ECO:0000313" key="1">
    <source>
        <dbReference type="EMBL" id="WQQ27619.1"/>
    </source>
</evidence>
<protein>
    <submittedName>
        <fullName evidence="1">Sarcosine oxidase subunit gamma family protein</fullName>
    </submittedName>
</protein>
<dbReference type="NCBIfam" id="TIGR01375">
    <property type="entry name" value="soxG"/>
    <property type="match status" value="1"/>
</dbReference>
<dbReference type="InterPro" id="IPR027266">
    <property type="entry name" value="TrmE/GcvT-like"/>
</dbReference>
<keyword evidence="2" id="KW-1185">Reference proteome</keyword>
<organism evidence="1 2">
    <name type="scientific">Nocardioides bizhenqiangii</name>
    <dbReference type="NCBI Taxonomy" id="3095076"/>
    <lineage>
        <taxon>Bacteria</taxon>
        <taxon>Bacillati</taxon>
        <taxon>Actinomycetota</taxon>
        <taxon>Actinomycetes</taxon>
        <taxon>Propionibacteriales</taxon>
        <taxon>Nocardioidaceae</taxon>
        <taxon>Nocardioides</taxon>
    </lineage>
</organism>
<dbReference type="Gene3D" id="3.30.1360.120">
    <property type="entry name" value="Probable tRNA modification gtpase trme, domain 1"/>
    <property type="match status" value="1"/>
</dbReference>
<dbReference type="InterPro" id="IPR006280">
    <property type="entry name" value="SoxG_het"/>
</dbReference>
<evidence type="ECO:0000313" key="2">
    <source>
        <dbReference type="Proteomes" id="UP001327225"/>
    </source>
</evidence>
<sequence length="209" mass="22395">MAELTHSLIGMRRSPLAGMARDLMDNAVTGERNVRVSEWRFTTMVSLRVDPASPAAADLEKVLGTTLPRNSGEVSSHGQHSVLWLGPDEWLVVSQTSADDLVPALAASVAGAHAAVVDVSANRTVLELRGASARAVLQKGCPLDLHPRSFGPGQAVSTTLARIPLVLWQVGPDSYRLLPRASFAEYVARWLLDATQEFASAFQDGGRSE</sequence>
<gene>
    <name evidence="1" type="primary">soxG</name>
    <name evidence="1" type="ORF">SHK19_05135</name>
</gene>
<dbReference type="InterPro" id="IPR007375">
    <property type="entry name" value="SoxG"/>
</dbReference>
<name>A0ABZ0ZUN7_9ACTN</name>
<dbReference type="SUPFAM" id="SSF103025">
    <property type="entry name" value="Folate-binding domain"/>
    <property type="match status" value="1"/>
</dbReference>